<evidence type="ECO:0000259" key="3">
    <source>
        <dbReference type="Pfam" id="PF03358"/>
    </source>
</evidence>
<dbReference type="InterPro" id="IPR029039">
    <property type="entry name" value="Flavoprotein-like_sf"/>
</dbReference>
<dbReference type="InterPro" id="IPR005025">
    <property type="entry name" value="FMN_Rdtase-like_dom"/>
</dbReference>
<sequence length="224" mass="24397">MHAHMMHVQAAPVGAATPPPCRDNHLGDTMARDFLFVLGSSRADGNTEMLAHKAAEQLPAGVGQRWISLAEHPLPDFEDLRHDSDHVRPEGDAAALLLDATLAATDLVIASPLYWYSVSAHVKRYLDHWSGWLRTPGLDFKRRMAGRTLWGVTALAHEEEEVADPLVTTLNHSAAYLGMRFGGVLLGNGSKPGDVLNDTAALARAKTFFAQEPPLARYPYETAA</sequence>
<proteinExistence type="predicted"/>
<dbReference type="InterPro" id="IPR051796">
    <property type="entry name" value="ISF_SsuE-like"/>
</dbReference>
<evidence type="ECO:0000313" key="4">
    <source>
        <dbReference type="EMBL" id="GGZ16008.1"/>
    </source>
</evidence>
<dbReference type="Proteomes" id="UP000622166">
    <property type="component" value="Unassembled WGS sequence"/>
</dbReference>
<dbReference type="Gene3D" id="3.40.50.360">
    <property type="match status" value="1"/>
</dbReference>
<accession>A0A918UK99</accession>
<gene>
    <name evidence="4" type="ORF">GCM10010365_39850</name>
</gene>
<name>A0A918UK99_9ACTN</name>
<dbReference type="AlphaFoldDB" id="A0A918UK99"/>
<dbReference type="GO" id="GO:0016491">
    <property type="term" value="F:oxidoreductase activity"/>
    <property type="evidence" value="ECO:0007669"/>
    <property type="project" value="InterPro"/>
</dbReference>
<keyword evidence="2" id="KW-0288">FMN</keyword>
<dbReference type="EMBL" id="BMVW01000007">
    <property type="protein sequence ID" value="GGZ16008.1"/>
    <property type="molecule type" value="Genomic_DNA"/>
</dbReference>
<keyword evidence="1" id="KW-0285">Flavoprotein</keyword>
<dbReference type="PANTHER" id="PTHR43278">
    <property type="entry name" value="NAD(P)H-DEPENDENT FMN-CONTAINING OXIDOREDUCTASE YWQN-RELATED"/>
    <property type="match status" value="1"/>
</dbReference>
<reference evidence="4" key="2">
    <citation type="submission" date="2020-09" db="EMBL/GenBank/DDBJ databases">
        <authorList>
            <person name="Sun Q."/>
            <person name="Ohkuma M."/>
        </authorList>
    </citation>
    <scope>NUCLEOTIDE SEQUENCE</scope>
    <source>
        <strain evidence="4">JCM 4815</strain>
    </source>
</reference>
<dbReference type="SUPFAM" id="SSF52218">
    <property type="entry name" value="Flavoproteins"/>
    <property type="match status" value="1"/>
</dbReference>
<reference evidence="4" key="1">
    <citation type="journal article" date="2014" name="Int. J. Syst. Evol. Microbiol.">
        <title>Complete genome sequence of Corynebacterium casei LMG S-19264T (=DSM 44701T), isolated from a smear-ripened cheese.</title>
        <authorList>
            <consortium name="US DOE Joint Genome Institute (JGI-PGF)"/>
            <person name="Walter F."/>
            <person name="Albersmeier A."/>
            <person name="Kalinowski J."/>
            <person name="Ruckert C."/>
        </authorList>
    </citation>
    <scope>NUCLEOTIDE SEQUENCE</scope>
    <source>
        <strain evidence="4">JCM 4815</strain>
    </source>
</reference>
<dbReference type="Pfam" id="PF03358">
    <property type="entry name" value="FMN_red"/>
    <property type="match status" value="1"/>
</dbReference>
<evidence type="ECO:0000313" key="5">
    <source>
        <dbReference type="Proteomes" id="UP000622166"/>
    </source>
</evidence>
<dbReference type="PANTHER" id="PTHR43278:SF4">
    <property type="entry name" value="NAD(P)H-DEPENDENT FMN-CONTAINING OXIDOREDUCTASE YWQN-RELATED"/>
    <property type="match status" value="1"/>
</dbReference>
<protein>
    <submittedName>
        <fullName evidence="4">Flavodoxin</fullName>
    </submittedName>
</protein>
<keyword evidence="5" id="KW-1185">Reference proteome</keyword>
<feature type="domain" description="NADPH-dependent FMN reductase-like" evidence="3">
    <location>
        <begin position="35"/>
        <end position="152"/>
    </location>
</feature>
<evidence type="ECO:0000256" key="2">
    <source>
        <dbReference type="ARBA" id="ARBA00022643"/>
    </source>
</evidence>
<organism evidence="4 5">
    <name type="scientific">Streptomyces poonensis</name>
    <dbReference type="NCBI Taxonomy" id="68255"/>
    <lineage>
        <taxon>Bacteria</taxon>
        <taxon>Bacillati</taxon>
        <taxon>Actinomycetota</taxon>
        <taxon>Actinomycetes</taxon>
        <taxon>Kitasatosporales</taxon>
        <taxon>Streptomycetaceae</taxon>
        <taxon>Streptomyces</taxon>
    </lineage>
</organism>
<evidence type="ECO:0000256" key="1">
    <source>
        <dbReference type="ARBA" id="ARBA00022630"/>
    </source>
</evidence>
<comment type="caution">
    <text evidence="4">The sequence shown here is derived from an EMBL/GenBank/DDBJ whole genome shotgun (WGS) entry which is preliminary data.</text>
</comment>